<proteinExistence type="predicted"/>
<evidence type="ECO:0000313" key="2">
    <source>
        <dbReference type="Proteomes" id="UP000012073"/>
    </source>
</evidence>
<accession>R7Q9P6</accession>
<dbReference type="KEGG" id="ccp:CHC_T00002793001"/>
<keyword evidence="2" id="KW-1185">Reference proteome</keyword>
<reference evidence="2" key="1">
    <citation type="journal article" date="2013" name="Proc. Natl. Acad. Sci. U.S.A.">
        <title>Genome structure and metabolic features in the red seaweed Chondrus crispus shed light on evolution of the Archaeplastida.</title>
        <authorList>
            <person name="Collen J."/>
            <person name="Porcel B."/>
            <person name="Carre W."/>
            <person name="Ball S.G."/>
            <person name="Chaparro C."/>
            <person name="Tonon T."/>
            <person name="Barbeyron T."/>
            <person name="Michel G."/>
            <person name="Noel B."/>
            <person name="Valentin K."/>
            <person name="Elias M."/>
            <person name="Artiguenave F."/>
            <person name="Arun A."/>
            <person name="Aury J.M."/>
            <person name="Barbosa-Neto J.F."/>
            <person name="Bothwell J.H."/>
            <person name="Bouget F.Y."/>
            <person name="Brillet L."/>
            <person name="Cabello-Hurtado F."/>
            <person name="Capella-Gutierrez S."/>
            <person name="Charrier B."/>
            <person name="Cladiere L."/>
            <person name="Cock J.M."/>
            <person name="Coelho S.M."/>
            <person name="Colleoni C."/>
            <person name="Czjzek M."/>
            <person name="Da Silva C."/>
            <person name="Delage L."/>
            <person name="Denoeud F."/>
            <person name="Deschamps P."/>
            <person name="Dittami S.M."/>
            <person name="Gabaldon T."/>
            <person name="Gachon C.M."/>
            <person name="Groisillier A."/>
            <person name="Herve C."/>
            <person name="Jabbari K."/>
            <person name="Katinka M."/>
            <person name="Kloareg B."/>
            <person name="Kowalczyk N."/>
            <person name="Labadie K."/>
            <person name="Leblanc C."/>
            <person name="Lopez P.J."/>
            <person name="McLachlan D.H."/>
            <person name="Meslet-Cladiere L."/>
            <person name="Moustafa A."/>
            <person name="Nehr Z."/>
            <person name="Nyvall Collen P."/>
            <person name="Panaud O."/>
            <person name="Partensky F."/>
            <person name="Poulain J."/>
            <person name="Rensing S.A."/>
            <person name="Rousvoal S."/>
            <person name="Samson G."/>
            <person name="Symeonidi A."/>
            <person name="Weissenbach J."/>
            <person name="Zambounis A."/>
            <person name="Wincker P."/>
            <person name="Boyen C."/>
        </authorList>
    </citation>
    <scope>NUCLEOTIDE SEQUENCE [LARGE SCALE GENOMIC DNA]</scope>
    <source>
        <strain evidence="2">cv. Stackhouse</strain>
    </source>
</reference>
<evidence type="ECO:0000313" key="1">
    <source>
        <dbReference type="EMBL" id="CDF34111.1"/>
    </source>
</evidence>
<name>R7Q9P6_CHOCR</name>
<dbReference type="GeneID" id="17321643"/>
<dbReference type="EMBL" id="HG001673">
    <property type="protein sequence ID" value="CDF34111.1"/>
    <property type="molecule type" value="Genomic_DNA"/>
</dbReference>
<dbReference type="Gramene" id="CDF34111">
    <property type="protein sequence ID" value="CDF34111"/>
    <property type="gene ID" value="CHC_T00002793001"/>
</dbReference>
<dbReference type="AlphaFoldDB" id="R7Q9P6"/>
<sequence>MSRPNSLGLCTVKERPASSVHDTSSSMDASLTSWNNLVGKGGGCAGPEEELMVNEGGGTEGGEGKLKCVMREPERLKKTWEPLCER</sequence>
<dbReference type="RefSeq" id="XP_005713929.1">
    <property type="nucleotide sequence ID" value="XM_005713872.1"/>
</dbReference>
<organism evidence="1 2">
    <name type="scientific">Chondrus crispus</name>
    <name type="common">Carrageen Irish moss</name>
    <name type="synonym">Polymorpha crispa</name>
    <dbReference type="NCBI Taxonomy" id="2769"/>
    <lineage>
        <taxon>Eukaryota</taxon>
        <taxon>Rhodophyta</taxon>
        <taxon>Florideophyceae</taxon>
        <taxon>Rhodymeniophycidae</taxon>
        <taxon>Gigartinales</taxon>
        <taxon>Gigartinaceae</taxon>
        <taxon>Chondrus</taxon>
    </lineage>
</organism>
<gene>
    <name evidence="1" type="ORF">CHC_T00002793001</name>
</gene>
<protein>
    <submittedName>
        <fullName evidence="1">Uncharacterized protein</fullName>
    </submittedName>
</protein>
<dbReference type="Proteomes" id="UP000012073">
    <property type="component" value="Unassembled WGS sequence"/>
</dbReference>